<dbReference type="CTD" id="9813958"/>
<dbReference type="PANTHER" id="PTHR21479">
    <property type="match status" value="1"/>
</dbReference>
<dbReference type="EMBL" id="WUAV01000006">
    <property type="protein sequence ID" value="KAF1749597.1"/>
    <property type="molecule type" value="Genomic_DNA"/>
</dbReference>
<organism evidence="1 2">
    <name type="scientific">Caenorhabditis remanei</name>
    <name type="common">Caenorhabditis vulgaris</name>
    <dbReference type="NCBI Taxonomy" id="31234"/>
    <lineage>
        <taxon>Eukaryota</taxon>
        <taxon>Metazoa</taxon>
        <taxon>Ecdysozoa</taxon>
        <taxon>Nematoda</taxon>
        <taxon>Chromadorea</taxon>
        <taxon>Rhabditida</taxon>
        <taxon>Rhabditina</taxon>
        <taxon>Rhabditomorpha</taxon>
        <taxon>Rhabditoidea</taxon>
        <taxon>Rhabditidae</taxon>
        <taxon>Peloderinae</taxon>
        <taxon>Caenorhabditis</taxon>
    </lineage>
</organism>
<evidence type="ECO:0000313" key="1">
    <source>
        <dbReference type="EMBL" id="KAF1749597.1"/>
    </source>
</evidence>
<sequence>MRLAPLILLIRRLAMTRLVTIFLIVSCFLLVPNVSCLTKFYFNGTFECFAPHFRHHITIFEDDWFFDDAISHIAAKSSHAPHFFEAYAEDTTDYSGNFELYMDIVHSCNTKGEQVLPYKKLRYYLGNFPENIKEYHRTLHINLTDAGEDTTEVIGTMKKFEENIVDASSEFN</sequence>
<proteinExistence type="predicted"/>
<reference evidence="1 2" key="1">
    <citation type="submission" date="2019-12" db="EMBL/GenBank/DDBJ databases">
        <title>Chromosome-level assembly of the Caenorhabditis remanei genome.</title>
        <authorList>
            <person name="Teterina A.A."/>
            <person name="Willis J.H."/>
            <person name="Phillips P.C."/>
        </authorList>
    </citation>
    <scope>NUCLEOTIDE SEQUENCE [LARGE SCALE GENOMIC DNA]</scope>
    <source>
        <strain evidence="1 2">PX506</strain>
        <tissue evidence="1">Whole organism</tissue>
    </source>
</reference>
<dbReference type="RefSeq" id="XP_003102027.2">
    <property type="nucleotide sequence ID" value="XM_003101979.2"/>
</dbReference>
<gene>
    <name evidence="1" type="ORF">GCK72_026065</name>
</gene>
<name>A0A6A5G3U0_CAERE</name>
<dbReference type="PANTHER" id="PTHR21479:SF25">
    <property type="entry name" value="APYRASE-RELATED"/>
    <property type="match status" value="1"/>
</dbReference>
<dbReference type="AlphaFoldDB" id="A0A6A5G3U0"/>
<dbReference type="Proteomes" id="UP000483820">
    <property type="component" value="Chromosome X"/>
</dbReference>
<dbReference type="GeneID" id="9813958"/>
<accession>A0A6A5G3U0</accession>
<protein>
    <submittedName>
        <fullName evidence="1">Uncharacterized protein</fullName>
    </submittedName>
</protein>
<dbReference type="KEGG" id="crq:GCK72_026065"/>
<comment type="caution">
    <text evidence="1">The sequence shown here is derived from an EMBL/GenBank/DDBJ whole genome shotgun (WGS) entry which is preliminary data.</text>
</comment>
<evidence type="ECO:0000313" key="2">
    <source>
        <dbReference type="Proteomes" id="UP000483820"/>
    </source>
</evidence>